<dbReference type="Gene3D" id="3.40.50.12230">
    <property type="match status" value="1"/>
</dbReference>
<dbReference type="Pfam" id="PF00551">
    <property type="entry name" value="Formyl_trans_N"/>
    <property type="match status" value="1"/>
</dbReference>
<dbReference type="InterPro" id="IPR047180">
    <property type="entry name" value="HoxX-like"/>
</dbReference>
<dbReference type="InterPro" id="IPR005793">
    <property type="entry name" value="Formyl_trans_C"/>
</dbReference>
<dbReference type="AlphaFoldDB" id="A0A7X6H0Z6"/>
<dbReference type="Gene3D" id="3.90.226.10">
    <property type="entry name" value="2-enoyl-CoA Hydratase, Chain A, domain 1"/>
    <property type="match status" value="1"/>
</dbReference>
<dbReference type="InterPro" id="IPR036477">
    <property type="entry name" value="Formyl_transf_N_sf"/>
</dbReference>
<dbReference type="InterPro" id="IPR029045">
    <property type="entry name" value="ClpP/crotonase-like_dom_sf"/>
</dbReference>
<dbReference type="Pfam" id="PF02911">
    <property type="entry name" value="Formyl_trans_C"/>
    <property type="match status" value="1"/>
</dbReference>
<organism evidence="3 4">
    <name type="scientific">Roseicyclus persicicus</name>
    <dbReference type="NCBI Taxonomy" id="2650661"/>
    <lineage>
        <taxon>Bacteria</taxon>
        <taxon>Pseudomonadati</taxon>
        <taxon>Pseudomonadota</taxon>
        <taxon>Alphaproteobacteria</taxon>
        <taxon>Rhodobacterales</taxon>
        <taxon>Roseobacteraceae</taxon>
        <taxon>Roseicyclus</taxon>
    </lineage>
</organism>
<dbReference type="CDD" id="cd06558">
    <property type="entry name" value="crotonase-like"/>
    <property type="match status" value="1"/>
</dbReference>
<dbReference type="PANTHER" id="PTHR43388">
    <property type="entry name" value="HYDROGENASE MATURATION FACTOR HOXX"/>
    <property type="match status" value="1"/>
</dbReference>
<proteinExistence type="predicted"/>
<dbReference type="SUPFAM" id="SSF52096">
    <property type="entry name" value="ClpP/crotonase"/>
    <property type="match status" value="1"/>
</dbReference>
<evidence type="ECO:0000259" key="1">
    <source>
        <dbReference type="Pfam" id="PF00551"/>
    </source>
</evidence>
<dbReference type="EMBL" id="JAAZQQ010000006">
    <property type="protein sequence ID" value="NKX45965.1"/>
    <property type="molecule type" value="Genomic_DNA"/>
</dbReference>
<feature type="domain" description="Formyl transferase N-terminal" evidence="1">
    <location>
        <begin position="40"/>
        <end position="144"/>
    </location>
</feature>
<dbReference type="GO" id="GO:0003824">
    <property type="term" value="F:catalytic activity"/>
    <property type="evidence" value="ECO:0007669"/>
    <property type="project" value="InterPro"/>
</dbReference>
<dbReference type="CDD" id="cd08650">
    <property type="entry name" value="FMT_core_HypX_N"/>
    <property type="match status" value="1"/>
</dbReference>
<sequence length="557" mass="59752">MRLLLLAHAFNSLTQRLWLELEADGHEVTLEYDINDAVTRAAVQMARPDLVIAPFLKRAIPEDVWRNVPCLIVHPGPLGDKGPSALDHAVQAGRPQWGVTVLQAVAEMDAGAVWATVNFPMRRAAKSSIYRREVTEAAVRALRSALNRWEGGLGRLSDANHGVEDAKPAMTQAARAVDWAAMDTTEVVARIRAADGQPGLRDASLGAEVWLHDAWPGEGRGTPGAVLGQRNEAVLRATRDGAVWIGAMTLRLPDGKRLKLPATRAMALRGLPLPPDTDAPGAPNGVSVTRHGDVALIRFPFLNGAMSVARSRALEAAIRQASASDARALLLTGGPEFWSNGIDLATIEAAASPPEESLAAIEAIDDVCLALLEARQWVVAGMQGNAGAGGVFLALCADRVIARDGVVLSPHYKNMGNLYGSEYWTHTLPRRLGPEGAARLMETRMPLLAREAVRIGLVDGTRKGTPEGVEAALLAELMAETAAPGFDARLAEKARTRPDAATLAAARAREIARMRLNFFGFDTSYHVARLNFIAGVPKSRTPLHLARHRQAPGRRAS</sequence>
<evidence type="ECO:0000259" key="2">
    <source>
        <dbReference type="Pfam" id="PF02911"/>
    </source>
</evidence>
<evidence type="ECO:0000313" key="4">
    <source>
        <dbReference type="Proteomes" id="UP000526408"/>
    </source>
</evidence>
<dbReference type="Proteomes" id="UP000526408">
    <property type="component" value="Unassembled WGS sequence"/>
</dbReference>
<dbReference type="InterPro" id="IPR001753">
    <property type="entry name" value="Enoyl-CoA_hydra/iso"/>
</dbReference>
<reference evidence="3 4" key="1">
    <citation type="submission" date="2020-04" db="EMBL/GenBank/DDBJ databases">
        <authorList>
            <person name="Yoon J."/>
        </authorList>
    </citation>
    <scope>NUCLEOTIDE SEQUENCE [LARGE SCALE GENOMIC DNA]</scope>
    <source>
        <strain evidence="3 4">KMU-115</strain>
    </source>
</reference>
<dbReference type="InterPro" id="IPR002376">
    <property type="entry name" value="Formyl_transf_N"/>
</dbReference>
<gene>
    <name evidence="3" type="ORF">HCU73_15325</name>
</gene>
<evidence type="ECO:0000313" key="3">
    <source>
        <dbReference type="EMBL" id="NKX45965.1"/>
    </source>
</evidence>
<dbReference type="Pfam" id="PF00378">
    <property type="entry name" value="ECH_1"/>
    <property type="match status" value="1"/>
</dbReference>
<accession>A0A7X6H0Z6</accession>
<feature type="domain" description="Formyl transferase C-terminal" evidence="2">
    <location>
        <begin position="170"/>
        <end position="259"/>
    </location>
</feature>
<dbReference type="SUPFAM" id="SSF50486">
    <property type="entry name" value="FMT C-terminal domain-like"/>
    <property type="match status" value="1"/>
</dbReference>
<dbReference type="PANTHER" id="PTHR43388:SF1">
    <property type="entry name" value="HYDROGENASE MATURATION FACTOR HOXX"/>
    <property type="match status" value="1"/>
</dbReference>
<name>A0A7X6H0Z6_9RHOB</name>
<protein>
    <submittedName>
        <fullName evidence="3">Hydrogenase maturation protein</fullName>
    </submittedName>
</protein>
<keyword evidence="4" id="KW-1185">Reference proteome</keyword>
<dbReference type="RefSeq" id="WP_168624359.1">
    <property type="nucleotide sequence ID" value="NZ_JAAZQQ010000006.1"/>
</dbReference>
<dbReference type="InterPro" id="IPR011034">
    <property type="entry name" value="Formyl_transferase-like_C_sf"/>
</dbReference>
<dbReference type="SUPFAM" id="SSF53328">
    <property type="entry name" value="Formyltransferase"/>
    <property type="match status" value="1"/>
</dbReference>
<dbReference type="InterPro" id="IPR009188">
    <property type="entry name" value="NiFe-hyd_mat_HypX/HoxX"/>
</dbReference>
<comment type="caution">
    <text evidence="3">The sequence shown here is derived from an EMBL/GenBank/DDBJ whole genome shotgun (WGS) entry which is preliminary data.</text>
</comment>
<dbReference type="PIRSF" id="PIRSF006787">
    <property type="entry name" value="Hydrgn_mat_HoxX"/>
    <property type="match status" value="1"/>
</dbReference>